<dbReference type="RefSeq" id="WP_018080194.1">
    <property type="nucleotide sequence ID" value="NZ_AQWM01000001.1"/>
</dbReference>
<keyword evidence="1" id="KW-0812">Transmembrane</keyword>
<feature type="transmembrane region" description="Helical" evidence="1">
    <location>
        <begin position="273"/>
        <end position="292"/>
    </location>
</feature>
<name>V4PJS8_9CAUL</name>
<feature type="transmembrane region" description="Helical" evidence="1">
    <location>
        <begin position="240"/>
        <end position="261"/>
    </location>
</feature>
<dbReference type="PANTHER" id="PTHR31061:SF24">
    <property type="entry name" value="LD22376P"/>
    <property type="match status" value="1"/>
</dbReference>
<dbReference type="Proteomes" id="UP000017837">
    <property type="component" value="Unassembled WGS sequence"/>
</dbReference>
<feature type="transmembrane region" description="Helical" evidence="1">
    <location>
        <begin position="51"/>
        <end position="73"/>
    </location>
</feature>
<evidence type="ECO:0000256" key="1">
    <source>
        <dbReference type="SAM" id="Phobius"/>
    </source>
</evidence>
<keyword evidence="1" id="KW-0472">Membrane</keyword>
<feature type="transmembrane region" description="Helical" evidence="1">
    <location>
        <begin position="312"/>
        <end position="330"/>
    </location>
</feature>
<dbReference type="eggNOG" id="COG4299">
    <property type="taxonomic scope" value="Bacteria"/>
</dbReference>
<dbReference type="PATRIC" id="fig|1121022.4.peg.299"/>
<evidence type="ECO:0000313" key="2">
    <source>
        <dbReference type="EMBL" id="ESQ94212.1"/>
    </source>
</evidence>
<dbReference type="EMBL" id="AWGB01000004">
    <property type="protein sequence ID" value="ESQ94212.1"/>
    <property type="molecule type" value="Genomic_DNA"/>
</dbReference>
<sequence length="385" mass="42495">MSSQTHRWESLDLLRGLSIMGMLLNLVPGAWDKQYSWLVHAKWEGWQPIDMVAPAFLFCIGAALPFSLQSRFIKGETKGAIARHILWRALALIALGLFLNAYPTFDFAHMRLPGVLQRIGIAFAVVGLFVLLTTRRGAQGAEFSLKAVVGAVAFVMLPYWALLQFVPVPGFGAPRFDPVGSWPSYIDRSVFGVPHMFVWWPVDGKVVFDPDGLLSTWPVCATMLLGVLTGLTYKSGLRRPILTAGAAGSLMMLLAYGLSGVCPIIKNIWTPTFILLSGGYALVVLGVLMAAVERLDIGRFLFPVKVFGANPLLAYLICFLCAPLVNMNWIPSAEFGRIGLPFASQLTAKGVIDLYLASLLFSCAYLAVVFVILWICYRKRWFLRL</sequence>
<feature type="transmembrane region" description="Helical" evidence="1">
    <location>
        <begin position="214"/>
        <end position="233"/>
    </location>
</feature>
<evidence type="ECO:0000313" key="3">
    <source>
        <dbReference type="Proteomes" id="UP000017837"/>
    </source>
</evidence>
<feature type="transmembrane region" description="Helical" evidence="1">
    <location>
        <begin position="145"/>
        <end position="166"/>
    </location>
</feature>
<feature type="transmembrane region" description="Helical" evidence="1">
    <location>
        <begin position="12"/>
        <end position="31"/>
    </location>
</feature>
<feature type="transmembrane region" description="Helical" evidence="1">
    <location>
        <begin position="115"/>
        <end position="133"/>
    </location>
</feature>
<dbReference type="AlphaFoldDB" id="V4PJS8"/>
<organism evidence="2 3">
    <name type="scientific">Asticcacaulis benevestitus DSM 16100 = ATCC BAA-896</name>
    <dbReference type="NCBI Taxonomy" id="1121022"/>
    <lineage>
        <taxon>Bacteria</taxon>
        <taxon>Pseudomonadati</taxon>
        <taxon>Pseudomonadota</taxon>
        <taxon>Alphaproteobacteria</taxon>
        <taxon>Caulobacterales</taxon>
        <taxon>Caulobacteraceae</taxon>
        <taxon>Asticcacaulis</taxon>
    </lineage>
</organism>
<dbReference type="STRING" id="1121022.GCA_000376105_00523"/>
<keyword evidence="1" id="KW-1133">Transmembrane helix</keyword>
<comment type="caution">
    <text evidence="2">The sequence shown here is derived from an EMBL/GenBank/DDBJ whole genome shotgun (WGS) entry which is preliminary data.</text>
</comment>
<dbReference type="PANTHER" id="PTHR31061">
    <property type="entry name" value="LD22376P"/>
    <property type="match status" value="1"/>
</dbReference>
<dbReference type="OrthoDB" id="9788724at2"/>
<reference evidence="2 3" key="1">
    <citation type="journal article" date="2014" name="Nature">
        <title>Sequential evolution of bacterial morphology by co-option of a developmental regulator.</title>
        <authorList>
            <person name="Jiang C."/>
            <person name="Brown P.J."/>
            <person name="Ducret A."/>
            <person name="Brun Y.V."/>
        </authorList>
    </citation>
    <scope>NUCLEOTIDE SEQUENCE [LARGE SCALE GENOMIC DNA]</scope>
    <source>
        <strain evidence="2 3">DSM 16100</strain>
    </source>
</reference>
<accession>V4PJS8</accession>
<feature type="transmembrane region" description="Helical" evidence="1">
    <location>
        <begin position="85"/>
        <end position="103"/>
    </location>
</feature>
<proteinExistence type="predicted"/>
<evidence type="ECO:0008006" key="4">
    <source>
        <dbReference type="Google" id="ProtNLM"/>
    </source>
</evidence>
<feature type="transmembrane region" description="Helical" evidence="1">
    <location>
        <begin position="354"/>
        <end position="377"/>
    </location>
</feature>
<protein>
    <recommendedName>
        <fullName evidence="4">DUF5009 domain-containing protein</fullName>
    </recommendedName>
</protein>
<keyword evidence="3" id="KW-1185">Reference proteome</keyword>
<gene>
    <name evidence="2" type="ORF">ABENE_01510</name>
</gene>